<keyword evidence="2" id="KW-1185">Reference proteome</keyword>
<dbReference type="EMBL" id="JBJIAA010000013">
    <property type="protein sequence ID" value="MFL0251878.1"/>
    <property type="molecule type" value="Genomic_DNA"/>
</dbReference>
<sequence>MKMKFYEFGCKNEKIFLMFHGSCMTWDMYEKSIKIMDAGHGEYCLKFPDEFAADILQRLEKKVN</sequence>
<evidence type="ECO:0000313" key="1">
    <source>
        <dbReference type="EMBL" id="MFL0251878.1"/>
    </source>
</evidence>
<organism evidence="1 2">
    <name type="scientific">Clostridium neuense</name>
    <dbReference type="NCBI Taxonomy" id="1728934"/>
    <lineage>
        <taxon>Bacteria</taxon>
        <taxon>Bacillati</taxon>
        <taxon>Bacillota</taxon>
        <taxon>Clostridia</taxon>
        <taxon>Eubacteriales</taxon>
        <taxon>Clostridiaceae</taxon>
        <taxon>Clostridium</taxon>
    </lineage>
</organism>
<proteinExistence type="predicted"/>
<evidence type="ECO:0008006" key="3">
    <source>
        <dbReference type="Google" id="ProtNLM"/>
    </source>
</evidence>
<name>A0ABW8THD8_9CLOT</name>
<evidence type="ECO:0000313" key="2">
    <source>
        <dbReference type="Proteomes" id="UP001623592"/>
    </source>
</evidence>
<accession>A0ABW8THD8</accession>
<protein>
    <recommendedName>
        <fullName evidence="3">Alpha/beta hydrolase</fullName>
    </recommendedName>
</protein>
<reference evidence="1 2" key="1">
    <citation type="submission" date="2024-11" db="EMBL/GenBank/DDBJ databases">
        <authorList>
            <person name="Heng Y.C."/>
            <person name="Lim A.C.H."/>
            <person name="Lee J.K.Y."/>
            <person name="Kittelmann S."/>
        </authorList>
    </citation>
    <scope>NUCLEOTIDE SEQUENCE [LARGE SCALE GENOMIC DNA]</scope>
    <source>
        <strain evidence="1 2">WILCCON 0114</strain>
    </source>
</reference>
<dbReference type="Proteomes" id="UP001623592">
    <property type="component" value="Unassembled WGS sequence"/>
</dbReference>
<comment type="caution">
    <text evidence="1">The sequence shown here is derived from an EMBL/GenBank/DDBJ whole genome shotgun (WGS) entry which is preliminary data.</text>
</comment>
<dbReference type="RefSeq" id="WP_406788528.1">
    <property type="nucleotide sequence ID" value="NZ_JBJIAA010000013.1"/>
</dbReference>
<gene>
    <name evidence="1" type="ORF">ACJDT4_15780</name>
</gene>